<dbReference type="EMBL" id="MFHQ01000021">
    <property type="protein sequence ID" value="OGF74425.1"/>
    <property type="molecule type" value="Genomic_DNA"/>
</dbReference>
<sequence>TTAISLFGPFSVGITSPQVTLLQQLLAKDPNIYPEGLMTGFYGSLTVKAVQRFQTKYNILTSGSPETTGYGLAGPRTRERITEILGR</sequence>
<gene>
    <name evidence="2" type="ORF">A3J56_00480</name>
</gene>
<dbReference type="Proteomes" id="UP000178406">
    <property type="component" value="Unassembled WGS sequence"/>
</dbReference>
<dbReference type="Pfam" id="PF01471">
    <property type="entry name" value="PG_binding_1"/>
    <property type="match status" value="1"/>
</dbReference>
<evidence type="ECO:0000259" key="1">
    <source>
        <dbReference type="Pfam" id="PF01471"/>
    </source>
</evidence>
<dbReference type="InterPro" id="IPR036366">
    <property type="entry name" value="PGBDSf"/>
</dbReference>
<organism evidence="2 3">
    <name type="scientific">Candidatus Giovannonibacteria bacterium RIFCSPHIGHO2_02_FULL_46_20</name>
    <dbReference type="NCBI Taxonomy" id="1798338"/>
    <lineage>
        <taxon>Bacteria</taxon>
        <taxon>Candidatus Giovannoniibacteriota</taxon>
    </lineage>
</organism>
<proteinExistence type="predicted"/>
<dbReference type="InterPro" id="IPR036365">
    <property type="entry name" value="PGBD-like_sf"/>
</dbReference>
<protein>
    <recommendedName>
        <fullName evidence="1">Peptidoglycan binding-like domain-containing protein</fullName>
    </recommendedName>
</protein>
<dbReference type="InterPro" id="IPR002477">
    <property type="entry name" value="Peptidoglycan-bd-like"/>
</dbReference>
<evidence type="ECO:0000313" key="2">
    <source>
        <dbReference type="EMBL" id="OGF74425.1"/>
    </source>
</evidence>
<dbReference type="STRING" id="1798338.A3J56_00480"/>
<evidence type="ECO:0000313" key="3">
    <source>
        <dbReference type="Proteomes" id="UP000178406"/>
    </source>
</evidence>
<feature type="domain" description="Peptidoglycan binding-like" evidence="1">
    <location>
        <begin position="16"/>
        <end position="63"/>
    </location>
</feature>
<feature type="non-terminal residue" evidence="2">
    <location>
        <position position="1"/>
    </location>
</feature>
<name>A0A1F5WFM8_9BACT</name>
<dbReference type="AlphaFoldDB" id="A0A1F5WFM8"/>
<dbReference type="SUPFAM" id="SSF47090">
    <property type="entry name" value="PGBD-like"/>
    <property type="match status" value="1"/>
</dbReference>
<dbReference type="Gene3D" id="1.10.101.10">
    <property type="entry name" value="PGBD-like superfamily/PGBD"/>
    <property type="match status" value="1"/>
</dbReference>
<accession>A0A1F5WFM8</accession>
<reference evidence="2 3" key="1">
    <citation type="journal article" date="2016" name="Nat. Commun.">
        <title>Thousands of microbial genomes shed light on interconnected biogeochemical processes in an aquifer system.</title>
        <authorList>
            <person name="Anantharaman K."/>
            <person name="Brown C.T."/>
            <person name="Hug L.A."/>
            <person name="Sharon I."/>
            <person name="Castelle C.J."/>
            <person name="Probst A.J."/>
            <person name="Thomas B.C."/>
            <person name="Singh A."/>
            <person name="Wilkins M.J."/>
            <person name="Karaoz U."/>
            <person name="Brodie E.L."/>
            <person name="Williams K.H."/>
            <person name="Hubbard S.S."/>
            <person name="Banfield J.F."/>
        </authorList>
    </citation>
    <scope>NUCLEOTIDE SEQUENCE [LARGE SCALE GENOMIC DNA]</scope>
</reference>
<comment type="caution">
    <text evidence="2">The sequence shown here is derived from an EMBL/GenBank/DDBJ whole genome shotgun (WGS) entry which is preliminary data.</text>
</comment>